<dbReference type="OrthoDB" id="19908at2759"/>
<dbReference type="PANTHER" id="PTHR10993">
    <property type="entry name" value="OCTANOYLTRANSFERASE"/>
    <property type="match status" value="1"/>
</dbReference>
<keyword evidence="4" id="KW-1185">Reference proteome</keyword>
<dbReference type="GO" id="GO:0033819">
    <property type="term" value="F:lipoyl(octanoyl) transferase activity"/>
    <property type="evidence" value="ECO:0007669"/>
    <property type="project" value="UniProtKB-EC"/>
</dbReference>
<protein>
    <submittedName>
        <fullName evidence="3">Lipoyltransferase-like protein, chloroplastic</fullName>
        <ecNumber evidence="3">2.3.1.181</ecNumber>
    </submittedName>
</protein>
<feature type="transmembrane region" description="Helical" evidence="1">
    <location>
        <begin position="20"/>
        <end position="39"/>
    </location>
</feature>
<keyword evidence="3" id="KW-0808">Transferase</keyword>
<dbReference type="EC" id="2.3.1.181" evidence="3"/>
<sequence length="256" mass="29447">MLLVDCFFFNYPGNLGMLLSSHGTMMLVASAFVCPVSSYKLMEKHRQKEVYTKDSIKLNEINCHAMSHDELRRCECFDLYKDLVPYEEAWSWQKSLVRKRHNLIDRDEDHCDTLIVLQHLPVYTLGTGSSEKFLNFDSKSAPYDLYRTERGGEVTYHGNKKLAAVGIRVSRWVTYHGLALNVNIDLSPFQHIIPCGLHDREVGSLSELLGLSERRETTEDMDLLEVTHDSLLKAFSEVFQLSLDCKTMDLYILEQG</sequence>
<dbReference type="AlphaFoldDB" id="A0A2I0AQD6"/>
<dbReference type="InterPro" id="IPR004143">
    <property type="entry name" value="BPL_LPL_catalytic"/>
</dbReference>
<evidence type="ECO:0000256" key="1">
    <source>
        <dbReference type="SAM" id="Phobius"/>
    </source>
</evidence>
<dbReference type="PANTHER" id="PTHR10993:SF7">
    <property type="entry name" value="LIPOYLTRANSFERASE 2, MITOCHONDRIAL-RELATED"/>
    <property type="match status" value="1"/>
</dbReference>
<reference evidence="3 4" key="1">
    <citation type="journal article" date="2017" name="Nature">
        <title>The Apostasia genome and the evolution of orchids.</title>
        <authorList>
            <person name="Zhang G.Q."/>
            <person name="Liu K.W."/>
            <person name="Li Z."/>
            <person name="Lohaus R."/>
            <person name="Hsiao Y.Y."/>
            <person name="Niu S.C."/>
            <person name="Wang J.Y."/>
            <person name="Lin Y.C."/>
            <person name="Xu Q."/>
            <person name="Chen L.J."/>
            <person name="Yoshida K."/>
            <person name="Fujiwara S."/>
            <person name="Wang Z.W."/>
            <person name="Zhang Y.Q."/>
            <person name="Mitsuda N."/>
            <person name="Wang M."/>
            <person name="Liu G.H."/>
            <person name="Pecoraro L."/>
            <person name="Huang H.X."/>
            <person name="Xiao X.J."/>
            <person name="Lin M."/>
            <person name="Wu X.Y."/>
            <person name="Wu W.L."/>
            <person name="Chen Y.Y."/>
            <person name="Chang S.B."/>
            <person name="Sakamoto S."/>
            <person name="Ohme-Takagi M."/>
            <person name="Yagi M."/>
            <person name="Zeng S.J."/>
            <person name="Shen C.Y."/>
            <person name="Yeh C.M."/>
            <person name="Luo Y.B."/>
            <person name="Tsai W.C."/>
            <person name="Van de Peer Y."/>
            <person name="Liu Z.J."/>
        </authorList>
    </citation>
    <scope>NUCLEOTIDE SEQUENCE [LARGE SCALE GENOMIC DNA]</scope>
    <source>
        <strain evidence="4">cv. Shenzhen</strain>
        <tissue evidence="3">Stem</tissue>
    </source>
</reference>
<organism evidence="3 4">
    <name type="scientific">Apostasia shenzhenica</name>
    <dbReference type="NCBI Taxonomy" id="1088818"/>
    <lineage>
        <taxon>Eukaryota</taxon>
        <taxon>Viridiplantae</taxon>
        <taxon>Streptophyta</taxon>
        <taxon>Embryophyta</taxon>
        <taxon>Tracheophyta</taxon>
        <taxon>Spermatophyta</taxon>
        <taxon>Magnoliopsida</taxon>
        <taxon>Liliopsida</taxon>
        <taxon>Asparagales</taxon>
        <taxon>Orchidaceae</taxon>
        <taxon>Apostasioideae</taxon>
        <taxon>Apostasia</taxon>
    </lineage>
</organism>
<gene>
    <name evidence="3" type="ORF">AXF42_Ash015124</name>
</gene>
<name>A0A2I0AQD6_9ASPA</name>
<dbReference type="GO" id="GO:0009249">
    <property type="term" value="P:protein lipoylation"/>
    <property type="evidence" value="ECO:0007669"/>
    <property type="project" value="TreeGrafter"/>
</dbReference>
<keyword evidence="1" id="KW-0472">Membrane</keyword>
<dbReference type="Gene3D" id="3.30.930.10">
    <property type="entry name" value="Bira Bifunctional Protein, Domain 2"/>
    <property type="match status" value="2"/>
</dbReference>
<keyword evidence="3" id="KW-0012">Acyltransferase</keyword>
<evidence type="ECO:0000313" key="3">
    <source>
        <dbReference type="EMBL" id="PKA57748.1"/>
    </source>
</evidence>
<evidence type="ECO:0000259" key="2">
    <source>
        <dbReference type="PROSITE" id="PS51733"/>
    </source>
</evidence>
<proteinExistence type="predicted"/>
<evidence type="ECO:0000313" key="4">
    <source>
        <dbReference type="Proteomes" id="UP000236161"/>
    </source>
</evidence>
<dbReference type="Proteomes" id="UP000236161">
    <property type="component" value="Unassembled WGS sequence"/>
</dbReference>
<dbReference type="PROSITE" id="PS51733">
    <property type="entry name" value="BPL_LPL_CATALYTIC"/>
    <property type="match status" value="1"/>
</dbReference>
<dbReference type="EMBL" id="KZ451960">
    <property type="protein sequence ID" value="PKA57748.1"/>
    <property type="molecule type" value="Genomic_DNA"/>
</dbReference>
<keyword evidence="1" id="KW-1133">Transmembrane helix</keyword>
<feature type="domain" description="BPL/LPL catalytic" evidence="2">
    <location>
        <begin position="34"/>
        <end position="243"/>
    </location>
</feature>
<dbReference type="InterPro" id="IPR045864">
    <property type="entry name" value="aa-tRNA-synth_II/BPL/LPL"/>
</dbReference>
<dbReference type="SUPFAM" id="SSF55681">
    <property type="entry name" value="Class II aaRS and biotin synthetases"/>
    <property type="match status" value="1"/>
</dbReference>
<dbReference type="STRING" id="1088818.A0A2I0AQD6"/>
<dbReference type="Pfam" id="PF21948">
    <property type="entry name" value="LplA-B_cat"/>
    <property type="match status" value="1"/>
</dbReference>
<keyword evidence="1" id="KW-0812">Transmembrane</keyword>
<accession>A0A2I0AQD6</accession>